<feature type="region of interest" description="Disordered" evidence="1">
    <location>
        <begin position="166"/>
        <end position="200"/>
    </location>
</feature>
<name>A0A9Q8ZD97_CURCL</name>
<dbReference type="OrthoDB" id="3663339at2759"/>
<evidence type="ECO:0000313" key="3">
    <source>
        <dbReference type="Proteomes" id="UP001056012"/>
    </source>
</evidence>
<reference evidence="2" key="1">
    <citation type="submission" date="2021-12" db="EMBL/GenBank/DDBJ databases">
        <title>Curvularia clavata genome.</title>
        <authorList>
            <person name="Cao Y."/>
        </authorList>
    </citation>
    <scope>NUCLEOTIDE SEQUENCE</scope>
    <source>
        <strain evidence="2">Yc1106</strain>
    </source>
</reference>
<feature type="compositionally biased region" description="Polar residues" evidence="1">
    <location>
        <begin position="22"/>
        <end position="34"/>
    </location>
</feature>
<dbReference type="Proteomes" id="UP001056012">
    <property type="component" value="Chromosome 5"/>
</dbReference>
<organism evidence="2 3">
    <name type="scientific">Curvularia clavata</name>
    <dbReference type="NCBI Taxonomy" id="95742"/>
    <lineage>
        <taxon>Eukaryota</taxon>
        <taxon>Fungi</taxon>
        <taxon>Dikarya</taxon>
        <taxon>Ascomycota</taxon>
        <taxon>Pezizomycotina</taxon>
        <taxon>Dothideomycetes</taxon>
        <taxon>Pleosporomycetidae</taxon>
        <taxon>Pleosporales</taxon>
        <taxon>Pleosporineae</taxon>
        <taxon>Pleosporaceae</taxon>
        <taxon>Curvularia</taxon>
    </lineage>
</organism>
<evidence type="ECO:0000256" key="1">
    <source>
        <dbReference type="SAM" id="MobiDB-lite"/>
    </source>
</evidence>
<gene>
    <name evidence="2" type="ORF">yc1106_07211</name>
</gene>
<dbReference type="AlphaFoldDB" id="A0A9Q8ZD97"/>
<sequence>MPTKSEESDLRWDRMKARESQWKSSQRSPQSSTAKKLVDSTDLGSIGAHFDCASESESYPERIDDFTDETYPGCDSPRLRESILQGQPDSNSNSPKPAPTAYLGHGSYLPPLEVKEYQRQRSINKRRPLSVSTVDFAVDDHSPTLRRGAYVPSVKNPTLYNQSICTTHNGNRRRDDESVSLYSVPDYKGKLGKLNESEKK</sequence>
<protein>
    <submittedName>
        <fullName evidence="2">Uncharacterized protein</fullName>
    </submittedName>
</protein>
<dbReference type="EMBL" id="CP089278">
    <property type="protein sequence ID" value="USP79937.1"/>
    <property type="molecule type" value="Genomic_DNA"/>
</dbReference>
<keyword evidence="3" id="KW-1185">Reference proteome</keyword>
<feature type="compositionally biased region" description="Polar residues" evidence="1">
    <location>
        <begin position="84"/>
        <end position="95"/>
    </location>
</feature>
<accession>A0A9Q8ZD97</accession>
<feature type="compositionally biased region" description="Basic and acidic residues" evidence="1">
    <location>
        <begin position="187"/>
        <end position="200"/>
    </location>
</feature>
<proteinExistence type="predicted"/>
<feature type="region of interest" description="Disordered" evidence="1">
    <location>
        <begin position="1"/>
        <end position="105"/>
    </location>
</feature>
<dbReference type="VEuPathDB" id="FungiDB:yc1106_07211"/>
<feature type="compositionally biased region" description="Basic and acidic residues" evidence="1">
    <location>
        <begin position="1"/>
        <end position="21"/>
    </location>
</feature>
<evidence type="ECO:0000313" key="2">
    <source>
        <dbReference type="EMBL" id="USP79937.1"/>
    </source>
</evidence>